<dbReference type="Pfam" id="PF07896">
    <property type="entry name" value="DUF1674"/>
    <property type="match status" value="1"/>
</dbReference>
<proteinExistence type="inferred from homology"/>
<evidence type="ECO:0000256" key="3">
    <source>
        <dbReference type="SAM" id="MobiDB-lite"/>
    </source>
</evidence>
<protein>
    <recommendedName>
        <fullName evidence="2">Succinate dehydrogenase assembly factor 4, mitochondrial</fullName>
    </recommendedName>
</protein>
<reference evidence="4" key="1">
    <citation type="submission" date="2019-03" db="EMBL/GenBank/DDBJ databases">
        <title>Long read genome sequence of the mycoparasitic Pythium oligandrum ATCC 38472 isolated from sugarbeet rhizosphere.</title>
        <authorList>
            <person name="Gaulin E."/>
        </authorList>
    </citation>
    <scope>NUCLEOTIDE SEQUENCE</scope>
    <source>
        <strain evidence="4">ATCC 38472_TT</strain>
    </source>
</reference>
<dbReference type="GO" id="GO:0034553">
    <property type="term" value="P:mitochondrial respiratory chain complex II assembly"/>
    <property type="evidence" value="ECO:0007669"/>
    <property type="project" value="TreeGrafter"/>
</dbReference>
<dbReference type="PANTHER" id="PTHR28524:SF3">
    <property type="entry name" value="SUCCINATE DEHYDROGENASE ASSEMBLY FACTOR 4, MITOCHONDRIAL"/>
    <property type="match status" value="1"/>
</dbReference>
<feature type="region of interest" description="Disordered" evidence="3">
    <location>
        <begin position="90"/>
        <end position="124"/>
    </location>
</feature>
<keyword evidence="5" id="KW-1185">Reference proteome</keyword>
<comment type="similarity">
    <text evidence="1">Belongs to the SDHAF4 family.</text>
</comment>
<sequence length="124" mass="13638">MAMNGGKRVVTALRAVSRAGVRQSSPWSARAVVGQRWISQSPLRLHDDHDHDFVPLKQGDGAAKTAVLHTEFDDDDDEDDEDMVSVVAVGPNGDLEYGGPTHGGKYKEPTRFGDWERKGRCSDF</sequence>
<evidence type="ECO:0000256" key="1">
    <source>
        <dbReference type="ARBA" id="ARBA00005701"/>
    </source>
</evidence>
<evidence type="ECO:0000313" key="5">
    <source>
        <dbReference type="Proteomes" id="UP000794436"/>
    </source>
</evidence>
<organism evidence="4 5">
    <name type="scientific">Pythium oligandrum</name>
    <name type="common">Mycoparasitic fungus</name>
    <dbReference type="NCBI Taxonomy" id="41045"/>
    <lineage>
        <taxon>Eukaryota</taxon>
        <taxon>Sar</taxon>
        <taxon>Stramenopiles</taxon>
        <taxon>Oomycota</taxon>
        <taxon>Peronosporomycetes</taxon>
        <taxon>Pythiales</taxon>
        <taxon>Pythiaceae</taxon>
        <taxon>Pythium</taxon>
    </lineage>
</organism>
<evidence type="ECO:0000256" key="2">
    <source>
        <dbReference type="ARBA" id="ARBA00022170"/>
    </source>
</evidence>
<feature type="compositionally biased region" description="Basic and acidic residues" evidence="3">
    <location>
        <begin position="105"/>
        <end position="124"/>
    </location>
</feature>
<dbReference type="InterPro" id="IPR012875">
    <property type="entry name" value="SDHF4"/>
</dbReference>
<evidence type="ECO:0000313" key="4">
    <source>
        <dbReference type="EMBL" id="TMW64743.1"/>
    </source>
</evidence>
<comment type="caution">
    <text evidence="4">The sequence shown here is derived from an EMBL/GenBank/DDBJ whole genome shotgun (WGS) entry which is preliminary data.</text>
</comment>
<dbReference type="GO" id="GO:0005739">
    <property type="term" value="C:mitochondrion"/>
    <property type="evidence" value="ECO:0007669"/>
    <property type="project" value="TreeGrafter"/>
</dbReference>
<gene>
    <name evidence="4" type="ORF">Poli38472_011623</name>
</gene>
<dbReference type="EMBL" id="SPLM01000039">
    <property type="protein sequence ID" value="TMW64743.1"/>
    <property type="molecule type" value="Genomic_DNA"/>
</dbReference>
<dbReference type="OrthoDB" id="201362at2759"/>
<accession>A0A8K1CKP8</accession>
<dbReference type="AlphaFoldDB" id="A0A8K1CKP8"/>
<dbReference type="Proteomes" id="UP000794436">
    <property type="component" value="Unassembled WGS sequence"/>
</dbReference>
<dbReference type="PANTHER" id="PTHR28524">
    <property type="entry name" value="SUCCINATE DEHYDROGENASE ASSEMBLY FACTOR 4, MITOCHONDRIAL"/>
    <property type="match status" value="1"/>
</dbReference>
<name>A0A8K1CKP8_PYTOL</name>